<sequence length="89" mass="10063">MNVSLTPDLEQFIQNQIKSGKYTSASEVIQAALQMFVQQQDIYKGRFEELQKEIMIGIEASKRGEVVDADVVFSQLQAKLNNLREQAGE</sequence>
<dbReference type="GO" id="GO:0006355">
    <property type="term" value="P:regulation of DNA-templated transcription"/>
    <property type="evidence" value="ECO:0007669"/>
    <property type="project" value="InterPro"/>
</dbReference>
<evidence type="ECO:0000256" key="2">
    <source>
        <dbReference type="ARBA" id="ARBA00022649"/>
    </source>
</evidence>
<dbReference type="EMBL" id="JAALHA020000028">
    <property type="protein sequence ID" value="MDR9899833.1"/>
    <property type="molecule type" value="Genomic_DNA"/>
</dbReference>
<dbReference type="InterPro" id="IPR022789">
    <property type="entry name" value="ParD"/>
</dbReference>
<gene>
    <name evidence="3" type="ORF">G7B40_035545</name>
</gene>
<reference evidence="4" key="1">
    <citation type="journal article" date="2021" name="Science">
        <title>Hunting the eagle killer: A cyanobacterial neurotoxin causes vacuolar myelinopathy.</title>
        <authorList>
            <person name="Breinlinger S."/>
            <person name="Phillips T.J."/>
            <person name="Haram B.N."/>
            <person name="Mares J."/>
            <person name="Martinez Yerena J.A."/>
            <person name="Hrouzek P."/>
            <person name="Sobotka R."/>
            <person name="Henderson W.M."/>
            <person name="Schmieder P."/>
            <person name="Williams S.M."/>
            <person name="Lauderdale J.D."/>
            <person name="Wilde H.D."/>
            <person name="Gerrin W."/>
            <person name="Kust A."/>
            <person name="Washington J.W."/>
            <person name="Wagner C."/>
            <person name="Geier B."/>
            <person name="Liebeke M."/>
            <person name="Enke H."/>
            <person name="Niedermeyer T.H.J."/>
            <person name="Wilde S.B."/>
        </authorList>
    </citation>
    <scope>NUCLEOTIDE SEQUENCE [LARGE SCALE GENOMIC DNA]</scope>
    <source>
        <strain evidence="4">Thurmond2011</strain>
    </source>
</reference>
<dbReference type="SUPFAM" id="SSF47598">
    <property type="entry name" value="Ribbon-helix-helix"/>
    <property type="match status" value="1"/>
</dbReference>
<dbReference type="InterPro" id="IPR038296">
    <property type="entry name" value="ParD_sf"/>
</dbReference>
<dbReference type="NCBIfam" id="TIGR02606">
    <property type="entry name" value="antidote_CC2985"/>
    <property type="match status" value="1"/>
</dbReference>
<dbReference type="AlphaFoldDB" id="A0AAP5IGY0"/>
<protein>
    <submittedName>
        <fullName evidence="3">Type II toxin-antitoxin system ParD family antitoxin</fullName>
    </submittedName>
</protein>
<dbReference type="RefSeq" id="WP_310834374.1">
    <property type="nucleotide sequence ID" value="NZ_JAALHA020000028.1"/>
</dbReference>
<evidence type="ECO:0000313" key="3">
    <source>
        <dbReference type="EMBL" id="MDR9899833.1"/>
    </source>
</evidence>
<evidence type="ECO:0000313" key="4">
    <source>
        <dbReference type="Proteomes" id="UP000667802"/>
    </source>
</evidence>
<dbReference type="PANTHER" id="PTHR36582">
    <property type="entry name" value="ANTITOXIN PARD"/>
    <property type="match status" value="1"/>
</dbReference>
<dbReference type="CDD" id="cd22231">
    <property type="entry name" value="RHH_NikR_HicB-like"/>
    <property type="match status" value="1"/>
</dbReference>
<comment type="similarity">
    <text evidence="1">Belongs to the ParD antitoxin family.</text>
</comment>
<proteinExistence type="inferred from homology"/>
<evidence type="ECO:0000256" key="1">
    <source>
        <dbReference type="ARBA" id="ARBA00008580"/>
    </source>
</evidence>
<dbReference type="PANTHER" id="PTHR36582:SF2">
    <property type="entry name" value="ANTITOXIN PARD"/>
    <property type="match status" value="1"/>
</dbReference>
<dbReference type="Proteomes" id="UP000667802">
    <property type="component" value="Unassembled WGS sequence"/>
</dbReference>
<accession>A0AAP5IGY0</accession>
<dbReference type="InterPro" id="IPR010985">
    <property type="entry name" value="Ribbon_hlx_hlx"/>
</dbReference>
<dbReference type="Pfam" id="PF03693">
    <property type="entry name" value="ParD_antitoxin"/>
    <property type="match status" value="1"/>
</dbReference>
<keyword evidence="4" id="KW-1185">Reference proteome</keyword>
<name>A0AAP5IGY0_9CYAN</name>
<keyword evidence="2" id="KW-1277">Toxin-antitoxin system</keyword>
<organism evidence="3 4">
    <name type="scientific">Aetokthonos hydrillicola Thurmond2011</name>
    <dbReference type="NCBI Taxonomy" id="2712845"/>
    <lineage>
        <taxon>Bacteria</taxon>
        <taxon>Bacillati</taxon>
        <taxon>Cyanobacteriota</taxon>
        <taxon>Cyanophyceae</taxon>
        <taxon>Nostocales</taxon>
        <taxon>Hapalosiphonaceae</taxon>
        <taxon>Aetokthonos</taxon>
    </lineage>
</organism>
<dbReference type="Gene3D" id="6.10.10.120">
    <property type="entry name" value="Antitoxin ParD1-like"/>
    <property type="match status" value="1"/>
</dbReference>
<comment type="caution">
    <text evidence="3">The sequence shown here is derived from an EMBL/GenBank/DDBJ whole genome shotgun (WGS) entry which is preliminary data.</text>
</comment>